<keyword evidence="3" id="KW-1185">Reference proteome</keyword>
<dbReference type="Proteomes" id="UP001384579">
    <property type="component" value="Unassembled WGS sequence"/>
</dbReference>
<comment type="caution">
    <text evidence="2">The sequence shown here is derived from an EMBL/GenBank/DDBJ whole genome shotgun (WGS) entry which is preliminary data.</text>
</comment>
<name>A0ABU8YTJ0_9CYAN</name>
<dbReference type="Gene3D" id="2.60.120.1060">
    <property type="entry name" value="NPCBM/NEW2 domain"/>
    <property type="match status" value="1"/>
</dbReference>
<evidence type="ECO:0000313" key="2">
    <source>
        <dbReference type="EMBL" id="MEK0187501.1"/>
    </source>
</evidence>
<sequence length="167" mass="18153">MKRDRWLSGLFLAGMLCVMLGTVGAQVAQAQRPIPLEDLQCVKRSGDWGANKQDISVGRQIYTTVLYISPDTTMTCRLPGGPATLRFEFAIPDTSNAPPARIDVYVDGNQVASRTGDRGKVHTMLVNVSNGKSLAVEVFCARATNCNRAYWFMKAQLEPGASSPGSR</sequence>
<evidence type="ECO:0000256" key="1">
    <source>
        <dbReference type="SAM" id="SignalP"/>
    </source>
</evidence>
<feature type="signal peptide" evidence="1">
    <location>
        <begin position="1"/>
        <end position="30"/>
    </location>
</feature>
<organism evidence="2 3">
    <name type="scientific">Microcoleus anatoxicus PTRS2</name>
    <dbReference type="NCBI Taxonomy" id="2705321"/>
    <lineage>
        <taxon>Bacteria</taxon>
        <taxon>Bacillati</taxon>
        <taxon>Cyanobacteriota</taxon>
        <taxon>Cyanophyceae</taxon>
        <taxon>Oscillatoriophycideae</taxon>
        <taxon>Oscillatoriales</taxon>
        <taxon>Microcoleaceae</taxon>
        <taxon>Microcoleus</taxon>
        <taxon>Microcoleus anatoxicus</taxon>
    </lineage>
</organism>
<dbReference type="EMBL" id="JBBLXS010000371">
    <property type="protein sequence ID" value="MEK0187501.1"/>
    <property type="molecule type" value="Genomic_DNA"/>
</dbReference>
<reference evidence="2 3" key="1">
    <citation type="journal article" date="2020" name="Harmful Algae">
        <title>Molecular and morphological characterization of a novel dihydroanatoxin-a producing Microcoleus species (cyanobacteria) from the Russian River, California, USA.</title>
        <authorList>
            <person name="Conklin K.Y."/>
            <person name="Stancheva R."/>
            <person name="Otten T.G."/>
            <person name="Fadness R."/>
            <person name="Boyer G.L."/>
            <person name="Read B."/>
            <person name="Zhang X."/>
            <person name="Sheath R.G."/>
        </authorList>
    </citation>
    <scope>NUCLEOTIDE SEQUENCE [LARGE SCALE GENOMIC DNA]</scope>
    <source>
        <strain evidence="2 3">PTRS2</strain>
    </source>
</reference>
<gene>
    <name evidence="2" type="ORF">WMG39_21980</name>
</gene>
<evidence type="ECO:0000313" key="3">
    <source>
        <dbReference type="Proteomes" id="UP001384579"/>
    </source>
</evidence>
<feature type="chain" id="PRO_5047338950" description="DUF4232 domain-containing protein" evidence="1">
    <location>
        <begin position="31"/>
        <end position="167"/>
    </location>
</feature>
<keyword evidence="1" id="KW-0732">Signal</keyword>
<evidence type="ECO:0008006" key="4">
    <source>
        <dbReference type="Google" id="ProtNLM"/>
    </source>
</evidence>
<dbReference type="RefSeq" id="WP_340525860.1">
    <property type="nucleotide sequence ID" value="NZ_JBBLXS010000371.1"/>
</dbReference>
<proteinExistence type="predicted"/>
<protein>
    <recommendedName>
        <fullName evidence="4">DUF4232 domain-containing protein</fullName>
    </recommendedName>
</protein>
<accession>A0ABU8YTJ0</accession>
<dbReference type="InterPro" id="IPR038637">
    <property type="entry name" value="NPCBM_sf"/>
</dbReference>